<protein>
    <recommendedName>
        <fullName evidence="3 8">Cytochrome c oxidase subunit 3</fullName>
    </recommendedName>
</protein>
<dbReference type="InterPro" id="IPR000298">
    <property type="entry name" value="Cyt_c_oxidase-like_su3"/>
</dbReference>
<dbReference type="GO" id="GO:0016020">
    <property type="term" value="C:membrane"/>
    <property type="evidence" value="ECO:0007669"/>
    <property type="project" value="UniProtKB-SubCell"/>
</dbReference>
<dbReference type="PANTHER" id="PTHR11403">
    <property type="entry name" value="CYTOCHROME C OXIDASE SUBUNIT III"/>
    <property type="match status" value="1"/>
</dbReference>
<sequence length="259" mass="29739">MIRQPFHLVEPSPWPITSALSALFITLGLTSWFHNKGNLCLYLGMLLILLSMYLWWRDITREATLMGHHTSYVVKGLRLGMIFFITSEVCFFFGFFWGFFHSSLAPTTELGCVWPPVGIYTLNTFGVPLLNTIILLSSGITVTWAHHSLMEGNRSNSIQALTFTILLGLYFTFLQMGEYHSATFTIADSIYGTTFFITTGFHGMHVIIGSTFLTVCLIRMIMNHFSKTHHFGFEAAAWYWHFVDVVWICLYICMYWWGS</sequence>
<dbReference type="GO" id="GO:0006123">
    <property type="term" value="P:mitochondrial electron transport, cytochrome c to oxygen"/>
    <property type="evidence" value="ECO:0007669"/>
    <property type="project" value="TreeGrafter"/>
</dbReference>
<evidence type="ECO:0000256" key="1">
    <source>
        <dbReference type="ARBA" id="ARBA00004141"/>
    </source>
</evidence>
<feature type="domain" description="Heme-copper oxidase subunit III family profile" evidence="10">
    <location>
        <begin position="2"/>
        <end position="259"/>
    </location>
</feature>
<proteinExistence type="inferred from homology"/>
<evidence type="ECO:0000313" key="11">
    <source>
        <dbReference type="EMBL" id="CVK87319.1"/>
    </source>
</evidence>
<dbReference type="Gene3D" id="1.10.287.70">
    <property type="match status" value="1"/>
</dbReference>
<dbReference type="Pfam" id="PF00510">
    <property type="entry name" value="COX3"/>
    <property type="match status" value="1"/>
</dbReference>
<accession>A0A175D1Z8</accession>
<dbReference type="AlphaFoldDB" id="A0A175D1Z8"/>
<dbReference type="FunFam" id="1.20.120.80:FF:000002">
    <property type="entry name" value="Cytochrome c oxidase subunit 3"/>
    <property type="match status" value="1"/>
</dbReference>
<evidence type="ECO:0000256" key="6">
    <source>
        <dbReference type="ARBA" id="ARBA00022989"/>
    </source>
</evidence>
<feature type="transmembrane region" description="Helical" evidence="9">
    <location>
        <begin position="157"/>
        <end position="175"/>
    </location>
</feature>
<evidence type="ECO:0000256" key="7">
    <source>
        <dbReference type="ARBA" id="ARBA00023136"/>
    </source>
</evidence>
<organism evidence="11">
    <name type="scientific">Haementeria officinalis</name>
    <name type="common">Mexican leech</name>
    <dbReference type="NCBI Taxonomy" id="6410"/>
    <lineage>
        <taxon>Eukaryota</taxon>
        <taxon>Metazoa</taxon>
        <taxon>Spiralia</taxon>
        <taxon>Lophotrochozoa</taxon>
        <taxon>Annelida</taxon>
        <taxon>Clitellata</taxon>
        <taxon>Hirudinea</taxon>
        <taxon>Rhynchobdellida</taxon>
        <taxon>Glossiphoniidae</taxon>
        <taxon>Haementeria</taxon>
    </lineage>
</organism>
<comment type="function">
    <text evidence="8">Component of the cytochrome c oxidase, the last enzyme in the mitochondrial electron transport chain which drives oxidative phosphorylation. The respiratory chain contains 3 multisubunit complexes succinate dehydrogenase (complex II, CII), ubiquinol-cytochrome c oxidoreductase (cytochrome b-c1 complex, complex III, CIII) and cytochrome c oxidase (complex IV, CIV), that cooperate to transfer electrons derived from NADH and succinate to molecular oxygen, creating an electrochemical gradient over the inner membrane that drives transmembrane transport and the ATP synthase. Cytochrome c oxidase is the component of the respiratory chain that catalyzes the reduction of oxygen to water. Electrons originating from reduced cytochrome c in the intermembrane space (IMS) are transferred via the dinuclear copper A center (CU(A)) of subunit 2 and heme A of subunit 1 to the active site in subunit 1, a binuclear center (BNC) formed by heme A3 and copper B (CU(B)). The BNC reduces molecular oxygen to 2 water molecules using 4 electrons from cytochrome c in the IMS and 4 protons from the mitochondrial matrix.</text>
</comment>
<dbReference type="CDD" id="cd01665">
    <property type="entry name" value="Cyt_c_Oxidase_III"/>
    <property type="match status" value="1"/>
</dbReference>
<keyword evidence="4 8" id="KW-0812">Transmembrane</keyword>
<dbReference type="GO" id="GO:0005739">
    <property type="term" value="C:mitochondrion"/>
    <property type="evidence" value="ECO:0007669"/>
    <property type="project" value="TreeGrafter"/>
</dbReference>
<evidence type="ECO:0000256" key="4">
    <source>
        <dbReference type="ARBA" id="ARBA00022692"/>
    </source>
</evidence>
<dbReference type="InterPro" id="IPR033945">
    <property type="entry name" value="Cyt_c_oxase_su3_dom"/>
</dbReference>
<evidence type="ECO:0000256" key="9">
    <source>
        <dbReference type="SAM" id="Phobius"/>
    </source>
</evidence>
<feature type="transmembrane region" description="Helical" evidence="9">
    <location>
        <begin position="77"/>
        <end position="100"/>
    </location>
</feature>
<evidence type="ECO:0000256" key="3">
    <source>
        <dbReference type="ARBA" id="ARBA00015944"/>
    </source>
</evidence>
<dbReference type="InterPro" id="IPR024791">
    <property type="entry name" value="Cyt_c/ubiquinol_Oxase_su3"/>
</dbReference>
<feature type="transmembrane region" description="Helical" evidence="9">
    <location>
        <begin position="39"/>
        <end position="56"/>
    </location>
</feature>
<feature type="transmembrane region" description="Helical" evidence="9">
    <location>
        <begin position="120"/>
        <end position="145"/>
    </location>
</feature>
<comment type="similarity">
    <text evidence="2 8">Belongs to the cytochrome c oxidase subunit 3 family.</text>
</comment>
<dbReference type="PANTHER" id="PTHR11403:SF7">
    <property type="entry name" value="CYTOCHROME C OXIDASE SUBUNIT 3"/>
    <property type="match status" value="1"/>
</dbReference>
<dbReference type="InterPro" id="IPR013833">
    <property type="entry name" value="Cyt_c_oxidase_su3_a-hlx"/>
</dbReference>
<evidence type="ECO:0000256" key="2">
    <source>
        <dbReference type="ARBA" id="ARBA00010581"/>
    </source>
</evidence>
<dbReference type="Gene3D" id="1.20.120.80">
    <property type="entry name" value="Cytochrome c oxidase, subunit III, four-helix bundle"/>
    <property type="match status" value="1"/>
</dbReference>
<geneLocation type="mitochondrion" evidence="11"/>
<keyword evidence="5" id="KW-1278">Translocase</keyword>
<comment type="subcellular location">
    <subcellularLocation>
        <location evidence="1">Membrane</location>
        <topology evidence="1">Multi-pass membrane protein</topology>
    </subcellularLocation>
</comment>
<dbReference type="InterPro" id="IPR035973">
    <property type="entry name" value="Cyt_c_oxidase_su3-like_sf"/>
</dbReference>
<keyword evidence="7 9" id="KW-0472">Membrane</keyword>
<dbReference type="SUPFAM" id="SSF81452">
    <property type="entry name" value="Cytochrome c oxidase subunit III-like"/>
    <property type="match status" value="1"/>
</dbReference>
<evidence type="ECO:0000259" key="10">
    <source>
        <dbReference type="PROSITE" id="PS50253"/>
    </source>
</evidence>
<keyword evidence="6 9" id="KW-1133">Transmembrane helix</keyword>
<evidence type="ECO:0000256" key="8">
    <source>
        <dbReference type="RuleBase" id="RU003375"/>
    </source>
</evidence>
<keyword evidence="8 11" id="KW-0496">Mitochondrion</keyword>
<dbReference type="PROSITE" id="PS50253">
    <property type="entry name" value="COX3"/>
    <property type="match status" value="1"/>
</dbReference>
<dbReference type="EMBL" id="LT159848">
    <property type="protein sequence ID" value="CVK87319.1"/>
    <property type="molecule type" value="Genomic_DNA"/>
</dbReference>
<gene>
    <name evidence="11" type="primary">cox3</name>
</gene>
<evidence type="ECO:0000256" key="5">
    <source>
        <dbReference type="ARBA" id="ARBA00022967"/>
    </source>
</evidence>
<feature type="transmembrane region" description="Helical" evidence="9">
    <location>
        <begin position="195"/>
        <end position="218"/>
    </location>
</feature>
<dbReference type="GO" id="GO:0004129">
    <property type="term" value="F:cytochrome-c oxidase activity"/>
    <property type="evidence" value="ECO:0007669"/>
    <property type="project" value="InterPro"/>
</dbReference>
<reference evidence="11" key="1">
    <citation type="journal article" date="2016" name="PLoS ONE">
        <title>Comparative Mitogenomics of Leeches (Annelida: Clitellata): Genome Conservation and Placobdella-Specific trnD Gene Duplication.</title>
        <authorList>
            <person name="Oceguera-Figueroa A."/>
            <person name="Manzano-Marin A."/>
            <person name="Kvist S."/>
            <person name="Moya A."/>
            <person name="Siddall M.E."/>
            <person name="Latorre A."/>
        </authorList>
    </citation>
    <scope>NUCLEOTIDE SEQUENCE</scope>
    <source>
        <strain evidence="11">GTOCOR</strain>
    </source>
</reference>
<feature type="transmembrane region" description="Helical" evidence="9">
    <location>
        <begin position="12"/>
        <end position="33"/>
    </location>
</feature>
<feature type="transmembrane region" description="Helical" evidence="9">
    <location>
        <begin position="238"/>
        <end position="257"/>
    </location>
</feature>
<name>A0A175D1Z8_HAEOF</name>